<evidence type="ECO:0000313" key="2">
    <source>
        <dbReference type="EMBL" id="QXJ19719.1"/>
    </source>
</evidence>
<gene>
    <name evidence="2" type="ORF">AGRA3207_000297</name>
</gene>
<dbReference type="EMBL" id="CP059572">
    <property type="protein sequence ID" value="QXJ19719.1"/>
    <property type="molecule type" value="Genomic_DNA"/>
</dbReference>
<proteinExistence type="predicted"/>
<keyword evidence="3" id="KW-1185">Reference proteome</keyword>
<reference evidence="2" key="1">
    <citation type="submission" date="2020-07" db="EMBL/GenBank/DDBJ databases">
        <authorList>
            <person name="Tarantini F.S."/>
            <person name="Hong K.W."/>
            <person name="Chan K.G."/>
        </authorList>
    </citation>
    <scope>NUCLEOTIDE SEQUENCE</scope>
    <source>
        <strain evidence="2">32-07</strain>
    </source>
</reference>
<organism evidence="2 3">
    <name type="scientific">Actinomadura graeca</name>
    <dbReference type="NCBI Taxonomy" id="2750812"/>
    <lineage>
        <taxon>Bacteria</taxon>
        <taxon>Bacillati</taxon>
        <taxon>Actinomycetota</taxon>
        <taxon>Actinomycetes</taxon>
        <taxon>Streptosporangiales</taxon>
        <taxon>Thermomonosporaceae</taxon>
        <taxon>Actinomadura</taxon>
    </lineage>
</organism>
<evidence type="ECO:0000313" key="3">
    <source>
        <dbReference type="Proteomes" id="UP001049518"/>
    </source>
</evidence>
<protein>
    <submittedName>
        <fullName evidence="2">Uncharacterized protein</fullName>
    </submittedName>
</protein>
<name>A0ABX8QP93_9ACTN</name>
<feature type="region of interest" description="Disordered" evidence="1">
    <location>
        <begin position="54"/>
        <end position="79"/>
    </location>
</feature>
<sequence>MTTPEERAVDALYLRAVIRVYERWARGAAGPVVPDGERLRAERIVRSASEILEMRESDGGPDDGAALSKEWKREANGEG</sequence>
<dbReference type="Proteomes" id="UP001049518">
    <property type="component" value="Chromosome"/>
</dbReference>
<feature type="compositionally biased region" description="Basic and acidic residues" evidence="1">
    <location>
        <begin position="69"/>
        <end position="79"/>
    </location>
</feature>
<accession>A0ABX8QP93</accession>
<evidence type="ECO:0000256" key="1">
    <source>
        <dbReference type="SAM" id="MobiDB-lite"/>
    </source>
</evidence>
<dbReference type="RefSeq" id="WP_231332742.1">
    <property type="nucleotide sequence ID" value="NZ_CP059572.1"/>
</dbReference>